<dbReference type="Proteomes" id="UP001234989">
    <property type="component" value="Chromosome 9"/>
</dbReference>
<accession>A0AAF0UEH2</accession>
<protein>
    <submittedName>
        <fullName evidence="1">Uncharacterized protein</fullName>
    </submittedName>
</protein>
<evidence type="ECO:0000313" key="1">
    <source>
        <dbReference type="EMBL" id="WMV44527.1"/>
    </source>
</evidence>
<gene>
    <name evidence="1" type="ORF">MTR67_037912</name>
</gene>
<evidence type="ECO:0000313" key="2">
    <source>
        <dbReference type="Proteomes" id="UP001234989"/>
    </source>
</evidence>
<keyword evidence="2" id="KW-1185">Reference proteome</keyword>
<reference evidence="1" key="1">
    <citation type="submission" date="2023-08" db="EMBL/GenBank/DDBJ databases">
        <title>A de novo genome assembly of Solanum verrucosum Schlechtendal, a Mexican diploid species geographically isolated from the other diploid A-genome species in potato relatives.</title>
        <authorList>
            <person name="Hosaka K."/>
        </authorList>
    </citation>
    <scope>NUCLEOTIDE SEQUENCE</scope>
    <source>
        <tissue evidence="1">Young leaves</tissue>
    </source>
</reference>
<proteinExistence type="predicted"/>
<dbReference type="AlphaFoldDB" id="A0AAF0UEH2"/>
<sequence length="55" mass="6642">MVFDWEIGRVIEFHNTLEQFKGTNNQEDQMVWLGNKEGKFTVKSAYKEYNLQTIW</sequence>
<dbReference type="EMBL" id="CP133620">
    <property type="protein sequence ID" value="WMV44527.1"/>
    <property type="molecule type" value="Genomic_DNA"/>
</dbReference>
<name>A0AAF0UEH2_SOLVR</name>
<organism evidence="1 2">
    <name type="scientific">Solanum verrucosum</name>
    <dbReference type="NCBI Taxonomy" id="315347"/>
    <lineage>
        <taxon>Eukaryota</taxon>
        <taxon>Viridiplantae</taxon>
        <taxon>Streptophyta</taxon>
        <taxon>Embryophyta</taxon>
        <taxon>Tracheophyta</taxon>
        <taxon>Spermatophyta</taxon>
        <taxon>Magnoliopsida</taxon>
        <taxon>eudicotyledons</taxon>
        <taxon>Gunneridae</taxon>
        <taxon>Pentapetalae</taxon>
        <taxon>asterids</taxon>
        <taxon>lamiids</taxon>
        <taxon>Solanales</taxon>
        <taxon>Solanaceae</taxon>
        <taxon>Solanoideae</taxon>
        <taxon>Solaneae</taxon>
        <taxon>Solanum</taxon>
    </lineage>
</organism>